<evidence type="ECO:0000256" key="4">
    <source>
        <dbReference type="SAM" id="SignalP"/>
    </source>
</evidence>
<dbReference type="PROSITE" id="PS01180">
    <property type="entry name" value="CUB"/>
    <property type="match status" value="2"/>
</dbReference>
<dbReference type="InterPro" id="IPR035914">
    <property type="entry name" value="Sperma_CUB_dom_sf"/>
</dbReference>
<dbReference type="EMBL" id="CALNXJ010000039">
    <property type="protein sequence ID" value="CAH3144437.1"/>
    <property type="molecule type" value="Genomic_DNA"/>
</dbReference>
<dbReference type="SUPFAM" id="SSF49854">
    <property type="entry name" value="Spermadhesin, CUB domain"/>
    <property type="match status" value="2"/>
</dbReference>
<feature type="signal peptide" evidence="4">
    <location>
        <begin position="1"/>
        <end position="16"/>
    </location>
</feature>
<organism evidence="6 7">
    <name type="scientific">Pocillopora meandrina</name>
    <dbReference type="NCBI Taxonomy" id="46732"/>
    <lineage>
        <taxon>Eukaryota</taxon>
        <taxon>Metazoa</taxon>
        <taxon>Cnidaria</taxon>
        <taxon>Anthozoa</taxon>
        <taxon>Hexacorallia</taxon>
        <taxon>Scleractinia</taxon>
        <taxon>Astrocoeniina</taxon>
        <taxon>Pocilloporidae</taxon>
        <taxon>Pocillopora</taxon>
    </lineage>
</organism>
<evidence type="ECO:0000256" key="3">
    <source>
        <dbReference type="PROSITE-ProRule" id="PRU00059"/>
    </source>
</evidence>
<dbReference type="SMART" id="SM00042">
    <property type="entry name" value="CUB"/>
    <property type="match status" value="2"/>
</dbReference>
<keyword evidence="1" id="KW-0677">Repeat</keyword>
<dbReference type="Proteomes" id="UP001159428">
    <property type="component" value="Unassembled WGS sequence"/>
</dbReference>
<dbReference type="FunFam" id="2.60.120.290:FF:000005">
    <property type="entry name" value="Procollagen C-endopeptidase enhancer 1"/>
    <property type="match status" value="1"/>
</dbReference>
<name>A0AAU9XDR7_9CNID</name>
<protein>
    <recommendedName>
        <fullName evidence="5">CUB domain-containing protein</fullName>
    </recommendedName>
</protein>
<keyword evidence="4" id="KW-0732">Signal</keyword>
<feature type="domain" description="CUB" evidence="5">
    <location>
        <begin position="143"/>
        <end position="264"/>
    </location>
</feature>
<gene>
    <name evidence="6" type="ORF">PMEA_00021030</name>
</gene>
<dbReference type="InterPro" id="IPR000859">
    <property type="entry name" value="CUB_dom"/>
</dbReference>
<dbReference type="PANTHER" id="PTHR24251">
    <property type="entry name" value="OVOCHYMASE-RELATED"/>
    <property type="match status" value="1"/>
</dbReference>
<dbReference type="Pfam" id="PF00431">
    <property type="entry name" value="CUB"/>
    <property type="match status" value="2"/>
</dbReference>
<feature type="chain" id="PRO_5043773619" description="CUB domain-containing protein" evidence="4">
    <location>
        <begin position="17"/>
        <end position="377"/>
    </location>
</feature>
<proteinExistence type="predicted"/>
<evidence type="ECO:0000256" key="2">
    <source>
        <dbReference type="ARBA" id="ARBA00023157"/>
    </source>
</evidence>
<dbReference type="AlphaFoldDB" id="A0AAU9XDR7"/>
<keyword evidence="7" id="KW-1185">Reference proteome</keyword>
<reference evidence="6 7" key="1">
    <citation type="submission" date="2022-05" db="EMBL/GenBank/DDBJ databases">
        <authorList>
            <consortium name="Genoscope - CEA"/>
            <person name="William W."/>
        </authorList>
    </citation>
    <scope>NUCLEOTIDE SEQUENCE [LARGE SCALE GENOMIC DNA]</scope>
</reference>
<evidence type="ECO:0000313" key="7">
    <source>
        <dbReference type="Proteomes" id="UP001159428"/>
    </source>
</evidence>
<dbReference type="FunFam" id="2.60.120.290:FF:000013">
    <property type="entry name" value="Membrane frizzled-related protein"/>
    <property type="match status" value="1"/>
</dbReference>
<comment type="caution">
    <text evidence="6">The sequence shown here is derived from an EMBL/GenBank/DDBJ whole genome shotgun (WGS) entry which is preliminary data.</text>
</comment>
<sequence>MLQLLTVICLVEIVSTQKWCPASTFFSNSSGDLSSPKPRGSLLYPDYTRCVWHISIPARNQHIKLTFNTFQLESCLDCQCDFVEILDVIGNRHTSLGKFCGSSLPGPFFSSKQALKVVFSSDHGNGFSGFTATYSSVLPGAVCRNATSLVTSVGTVHSPEFPSRNYPNNVDCIWKITAPYRTRIIFKILSMSIQSCGRMGTSEFCSCDYVEVRDGANSSARLLGTFCGTNNTDAIYSSGQHLWVRFRSDDAVADSGFVAQVSSEKYRKGFSCPMDWRYPFQCPKELNVNNNKTGICCYDNGPSCCEPGGKRCHDNGSRVRDYCPRPKDNKKLKYCCSIGGKPSCCESAGVYYEARYTISLGVILHTGWILNKWFNGT</sequence>
<accession>A0AAU9XDR7</accession>
<feature type="domain" description="CUB" evidence="5">
    <location>
        <begin position="20"/>
        <end position="137"/>
    </location>
</feature>
<evidence type="ECO:0000259" key="5">
    <source>
        <dbReference type="PROSITE" id="PS01180"/>
    </source>
</evidence>
<evidence type="ECO:0000256" key="1">
    <source>
        <dbReference type="ARBA" id="ARBA00022737"/>
    </source>
</evidence>
<dbReference type="PANTHER" id="PTHR24251:SF40">
    <property type="entry name" value="CUB DOMAIN-CONTAINING PROTEIN"/>
    <property type="match status" value="1"/>
</dbReference>
<dbReference type="CDD" id="cd00041">
    <property type="entry name" value="CUB"/>
    <property type="match status" value="2"/>
</dbReference>
<evidence type="ECO:0000313" key="6">
    <source>
        <dbReference type="EMBL" id="CAH3144437.1"/>
    </source>
</evidence>
<comment type="caution">
    <text evidence="3">Lacks conserved residue(s) required for the propagation of feature annotation.</text>
</comment>
<keyword evidence="2" id="KW-1015">Disulfide bond</keyword>
<dbReference type="Gene3D" id="2.60.120.290">
    <property type="entry name" value="Spermadhesin, CUB domain"/>
    <property type="match status" value="2"/>
</dbReference>